<evidence type="ECO:0000313" key="4">
    <source>
        <dbReference type="Proteomes" id="UP000193391"/>
    </source>
</evidence>
<dbReference type="EMBL" id="JFKA01000001">
    <property type="protein sequence ID" value="OSQ40536.1"/>
    <property type="molecule type" value="Genomic_DNA"/>
</dbReference>
<dbReference type="InterPro" id="IPR000551">
    <property type="entry name" value="MerR-type_HTH_dom"/>
</dbReference>
<keyword evidence="1" id="KW-0238">DNA-binding</keyword>
<dbReference type="CDD" id="cd04776">
    <property type="entry name" value="HTH_GnyR"/>
    <property type="match status" value="1"/>
</dbReference>
<dbReference type="SUPFAM" id="SSF46955">
    <property type="entry name" value="Putative DNA-binding domain"/>
    <property type="match status" value="1"/>
</dbReference>
<dbReference type="Proteomes" id="UP000193391">
    <property type="component" value="Unassembled WGS sequence"/>
</dbReference>
<reference evidence="3 4" key="1">
    <citation type="submission" date="2014-03" db="EMBL/GenBank/DDBJ databases">
        <title>The draft genome sequence of Thalassospira mesophila JCM 18969.</title>
        <authorList>
            <person name="Lai Q."/>
            <person name="Shao Z."/>
        </authorList>
    </citation>
    <scope>NUCLEOTIDE SEQUENCE [LARGE SCALE GENOMIC DNA]</scope>
    <source>
        <strain evidence="3 4">JCM 18969</strain>
    </source>
</reference>
<dbReference type="InterPro" id="IPR009061">
    <property type="entry name" value="DNA-bd_dom_put_sf"/>
</dbReference>
<dbReference type="PROSITE" id="PS50937">
    <property type="entry name" value="HTH_MERR_2"/>
    <property type="match status" value="1"/>
</dbReference>
<feature type="domain" description="HTH merR-type" evidence="2">
    <location>
        <begin position="8"/>
        <end position="75"/>
    </location>
</feature>
<evidence type="ECO:0000259" key="2">
    <source>
        <dbReference type="PROSITE" id="PS50937"/>
    </source>
</evidence>
<dbReference type="OrthoDB" id="9803659at2"/>
<comment type="caution">
    <text evidence="3">The sequence shown here is derived from an EMBL/GenBank/DDBJ whole genome shotgun (WGS) entry which is preliminary data.</text>
</comment>
<organism evidence="3 4">
    <name type="scientific">Thalassospira mesophila</name>
    <dbReference type="NCBI Taxonomy" id="1293891"/>
    <lineage>
        <taxon>Bacteria</taxon>
        <taxon>Pseudomonadati</taxon>
        <taxon>Pseudomonadota</taxon>
        <taxon>Alphaproteobacteria</taxon>
        <taxon>Rhodospirillales</taxon>
        <taxon>Thalassospiraceae</taxon>
        <taxon>Thalassospira</taxon>
    </lineage>
</organism>
<keyword evidence="4" id="KW-1185">Reference proteome</keyword>
<protein>
    <submittedName>
        <fullName evidence="3">MerR family transcriptional regulator</fullName>
    </submittedName>
</protein>
<gene>
    <name evidence="3" type="ORF">TMES_01850</name>
</gene>
<dbReference type="InterPro" id="IPR047057">
    <property type="entry name" value="MerR_fam"/>
</dbReference>
<proteinExistence type="predicted"/>
<dbReference type="GO" id="GO:0003677">
    <property type="term" value="F:DNA binding"/>
    <property type="evidence" value="ECO:0007669"/>
    <property type="project" value="UniProtKB-KW"/>
</dbReference>
<dbReference type="STRING" id="1293891.TMES_01850"/>
<sequence length="135" mass="15447">MTDHDNRIYTVPELAKDLGVTPRTIRFYEQKGLVSPQRAGSTRVYTRSDRARILIILRGKRLGFSLSEIADYLDLYGADPTQAGQIRMLLGRVRKRMKDLAEQRQALDVTLDELRDIEQQSIDALKEKGLDPDTE</sequence>
<dbReference type="Gene3D" id="1.10.1660.10">
    <property type="match status" value="1"/>
</dbReference>
<dbReference type="GO" id="GO:0003700">
    <property type="term" value="F:DNA-binding transcription factor activity"/>
    <property type="evidence" value="ECO:0007669"/>
    <property type="project" value="InterPro"/>
</dbReference>
<accession>A0A1Y2L3X2</accession>
<dbReference type="SMART" id="SM00422">
    <property type="entry name" value="HTH_MERR"/>
    <property type="match status" value="1"/>
</dbReference>
<dbReference type="PANTHER" id="PTHR30204:SF58">
    <property type="entry name" value="HTH-TYPE TRANSCRIPTIONAL REGULATOR YFMP"/>
    <property type="match status" value="1"/>
</dbReference>
<name>A0A1Y2L3X2_9PROT</name>
<dbReference type="RefSeq" id="WP_085578877.1">
    <property type="nucleotide sequence ID" value="NZ_JFKA01000001.1"/>
</dbReference>
<dbReference type="PANTHER" id="PTHR30204">
    <property type="entry name" value="REDOX-CYCLING DRUG-SENSING TRANSCRIPTIONAL ACTIVATOR SOXR"/>
    <property type="match status" value="1"/>
</dbReference>
<dbReference type="AlphaFoldDB" id="A0A1Y2L3X2"/>
<dbReference type="Pfam" id="PF13411">
    <property type="entry name" value="MerR_1"/>
    <property type="match status" value="1"/>
</dbReference>
<evidence type="ECO:0000313" key="3">
    <source>
        <dbReference type="EMBL" id="OSQ40536.1"/>
    </source>
</evidence>
<evidence type="ECO:0000256" key="1">
    <source>
        <dbReference type="ARBA" id="ARBA00023125"/>
    </source>
</evidence>